<evidence type="ECO:0000256" key="4">
    <source>
        <dbReference type="ARBA" id="ARBA00023125"/>
    </source>
</evidence>
<feature type="DNA-binding region" description="OmpR/PhoB-type" evidence="7">
    <location>
        <begin position="123"/>
        <end position="219"/>
    </location>
</feature>
<dbReference type="Gene3D" id="3.40.50.2300">
    <property type="match status" value="1"/>
</dbReference>
<evidence type="ECO:0000256" key="1">
    <source>
        <dbReference type="ARBA" id="ARBA00022553"/>
    </source>
</evidence>
<keyword evidence="3" id="KW-0805">Transcription regulation</keyword>
<dbReference type="InterPro" id="IPR036388">
    <property type="entry name" value="WH-like_DNA-bd_sf"/>
</dbReference>
<dbReference type="SUPFAM" id="SSF52172">
    <property type="entry name" value="CheY-like"/>
    <property type="match status" value="1"/>
</dbReference>
<name>A0ABS7WT46_9BACT</name>
<proteinExistence type="predicted"/>
<dbReference type="InterPro" id="IPR016032">
    <property type="entry name" value="Sig_transdc_resp-reg_C-effctor"/>
</dbReference>
<keyword evidence="5" id="KW-0804">Transcription</keyword>
<evidence type="ECO:0000256" key="6">
    <source>
        <dbReference type="PROSITE-ProRule" id="PRU00169"/>
    </source>
</evidence>
<dbReference type="Pfam" id="PF00072">
    <property type="entry name" value="Response_reg"/>
    <property type="match status" value="1"/>
</dbReference>
<dbReference type="InterPro" id="IPR011006">
    <property type="entry name" value="CheY-like_superfamily"/>
</dbReference>
<dbReference type="PANTHER" id="PTHR48111">
    <property type="entry name" value="REGULATOR OF RPOS"/>
    <property type="match status" value="1"/>
</dbReference>
<organism evidence="10 11">
    <name type="scientific">Campylobacter canadensis</name>
    <dbReference type="NCBI Taxonomy" id="449520"/>
    <lineage>
        <taxon>Bacteria</taxon>
        <taxon>Pseudomonadati</taxon>
        <taxon>Campylobacterota</taxon>
        <taxon>Epsilonproteobacteria</taxon>
        <taxon>Campylobacterales</taxon>
        <taxon>Campylobacteraceae</taxon>
        <taxon>Campylobacter</taxon>
    </lineage>
</organism>
<dbReference type="Pfam" id="PF00486">
    <property type="entry name" value="Trans_reg_C"/>
    <property type="match status" value="1"/>
</dbReference>
<feature type="domain" description="Response regulatory" evidence="8">
    <location>
        <begin position="5"/>
        <end position="119"/>
    </location>
</feature>
<dbReference type="EMBL" id="JACGBB010000020">
    <property type="protein sequence ID" value="MBZ7987944.1"/>
    <property type="molecule type" value="Genomic_DNA"/>
</dbReference>
<sequence length="219" mass="25194">MKNYTILYAEDDLKLANQVIDLLELLDFKVFYAKDGLSALEIIKEEKIDILLLDISMPRLDGLKLLEQIRQNDNKTPAIMITALSDSPTLLNAVELNICKYLIKPFDRLKLELALDKAIKQSNNLIKVSNNVYLNMLTNELLVNNELKKLSKKEFLLLEILLKSSPNIVDFYTICEYVYNDYNVSSDAIKSLVKNLRKKINYKGIIHNANARGYYIKTT</sequence>
<evidence type="ECO:0000313" key="11">
    <source>
        <dbReference type="Proteomes" id="UP000786183"/>
    </source>
</evidence>
<comment type="caution">
    <text evidence="10">The sequence shown here is derived from an EMBL/GenBank/DDBJ whole genome shotgun (WGS) entry which is preliminary data.</text>
</comment>
<evidence type="ECO:0000256" key="7">
    <source>
        <dbReference type="PROSITE-ProRule" id="PRU01091"/>
    </source>
</evidence>
<keyword evidence="4 7" id="KW-0238">DNA-binding</keyword>
<evidence type="ECO:0000259" key="9">
    <source>
        <dbReference type="PROSITE" id="PS51755"/>
    </source>
</evidence>
<dbReference type="InterPro" id="IPR001789">
    <property type="entry name" value="Sig_transdc_resp-reg_receiver"/>
</dbReference>
<feature type="domain" description="OmpR/PhoB-type" evidence="9">
    <location>
        <begin position="123"/>
        <end position="219"/>
    </location>
</feature>
<dbReference type="Gene3D" id="1.10.10.10">
    <property type="entry name" value="Winged helix-like DNA-binding domain superfamily/Winged helix DNA-binding domain"/>
    <property type="match status" value="1"/>
</dbReference>
<evidence type="ECO:0000256" key="3">
    <source>
        <dbReference type="ARBA" id="ARBA00023015"/>
    </source>
</evidence>
<evidence type="ECO:0000259" key="8">
    <source>
        <dbReference type="PROSITE" id="PS50110"/>
    </source>
</evidence>
<dbReference type="RefSeq" id="WP_172233090.1">
    <property type="nucleotide sequence ID" value="NZ_CP035946.1"/>
</dbReference>
<dbReference type="PROSITE" id="PS50110">
    <property type="entry name" value="RESPONSE_REGULATORY"/>
    <property type="match status" value="1"/>
</dbReference>
<dbReference type="CDD" id="cd00156">
    <property type="entry name" value="REC"/>
    <property type="match status" value="1"/>
</dbReference>
<dbReference type="PROSITE" id="PS51755">
    <property type="entry name" value="OMPR_PHOB"/>
    <property type="match status" value="1"/>
</dbReference>
<dbReference type="SUPFAM" id="SSF46894">
    <property type="entry name" value="C-terminal effector domain of the bipartite response regulators"/>
    <property type="match status" value="1"/>
</dbReference>
<dbReference type="SMART" id="SM00448">
    <property type="entry name" value="REC"/>
    <property type="match status" value="1"/>
</dbReference>
<dbReference type="InterPro" id="IPR039420">
    <property type="entry name" value="WalR-like"/>
</dbReference>
<evidence type="ECO:0000256" key="2">
    <source>
        <dbReference type="ARBA" id="ARBA00023012"/>
    </source>
</evidence>
<reference evidence="10 11" key="1">
    <citation type="submission" date="2020-07" db="EMBL/GenBank/DDBJ databases">
        <title>Transfer of Campylobacter canadensis to the novel genus Avispirillum gen. nov., that also includes two novel species recovered from migratory waterfowl: Avispirillum anseris sp. nov. and Avispirillum brantae sp. nov.</title>
        <authorList>
            <person name="Miller W.G."/>
            <person name="Chapman M.H."/>
            <person name="Yee E."/>
            <person name="Inglis G.D."/>
        </authorList>
    </citation>
    <scope>NUCLEOTIDE SEQUENCE [LARGE SCALE GENOMIC DNA]</scope>
    <source>
        <strain evidence="10 11">L283</strain>
    </source>
</reference>
<protein>
    <submittedName>
        <fullName evidence="10">Response regulator transcription factor</fullName>
    </submittedName>
</protein>
<keyword evidence="2" id="KW-0902">Two-component regulatory system</keyword>
<keyword evidence="11" id="KW-1185">Reference proteome</keyword>
<evidence type="ECO:0000313" key="10">
    <source>
        <dbReference type="EMBL" id="MBZ7987944.1"/>
    </source>
</evidence>
<gene>
    <name evidence="10" type="ORF">AVCANL283_07530</name>
</gene>
<feature type="modified residue" description="4-aspartylphosphate" evidence="6">
    <location>
        <position position="54"/>
    </location>
</feature>
<dbReference type="SMART" id="SM00862">
    <property type="entry name" value="Trans_reg_C"/>
    <property type="match status" value="1"/>
</dbReference>
<evidence type="ECO:0000256" key="5">
    <source>
        <dbReference type="ARBA" id="ARBA00023163"/>
    </source>
</evidence>
<dbReference type="PANTHER" id="PTHR48111:SF1">
    <property type="entry name" value="TWO-COMPONENT RESPONSE REGULATOR ORR33"/>
    <property type="match status" value="1"/>
</dbReference>
<accession>A0ABS7WT46</accession>
<dbReference type="InterPro" id="IPR001867">
    <property type="entry name" value="OmpR/PhoB-type_DNA-bd"/>
</dbReference>
<keyword evidence="1 6" id="KW-0597">Phosphoprotein</keyword>
<dbReference type="Proteomes" id="UP000786183">
    <property type="component" value="Unassembled WGS sequence"/>
</dbReference>